<keyword evidence="5 7" id="KW-0288">FMN</keyword>
<dbReference type="PANTHER" id="PTHR43717:SF1">
    <property type="entry name" value="ANAEROBIC NITRIC OXIDE REDUCTASE FLAVORUBREDOXIN"/>
    <property type="match status" value="1"/>
</dbReference>
<dbReference type="GO" id="GO:0009055">
    <property type="term" value="F:electron transfer activity"/>
    <property type="evidence" value="ECO:0007669"/>
    <property type="project" value="UniProtKB-UniRule"/>
</dbReference>
<dbReference type="EMBL" id="FRCP01000007">
    <property type="protein sequence ID" value="SHM19636.1"/>
    <property type="molecule type" value="Genomic_DNA"/>
</dbReference>
<evidence type="ECO:0000256" key="2">
    <source>
        <dbReference type="ARBA" id="ARBA00005267"/>
    </source>
</evidence>
<feature type="domain" description="Flavodoxin-like" evidence="8">
    <location>
        <begin position="4"/>
        <end position="145"/>
    </location>
</feature>
<comment type="similarity">
    <text evidence="2 7">Belongs to the flavodoxin family.</text>
</comment>
<name>A0A1M7GTP9_9FIRM</name>
<dbReference type="Gene3D" id="3.40.50.360">
    <property type="match status" value="1"/>
</dbReference>
<evidence type="ECO:0000256" key="7">
    <source>
        <dbReference type="RuleBase" id="RU367037"/>
    </source>
</evidence>
<protein>
    <recommendedName>
        <fullName evidence="7">Flavodoxin</fullName>
    </recommendedName>
</protein>
<dbReference type="Pfam" id="PF00258">
    <property type="entry name" value="Flavodoxin_1"/>
    <property type="match status" value="1"/>
</dbReference>
<dbReference type="InterPro" id="IPR029039">
    <property type="entry name" value="Flavoprotein-like_sf"/>
</dbReference>
<keyword evidence="6 7" id="KW-0249">Electron transport</keyword>
<dbReference type="RefSeq" id="WP_073284283.1">
    <property type="nucleotide sequence ID" value="NZ_FRCP01000007.1"/>
</dbReference>
<accession>A0A1M7GTP9</accession>
<dbReference type="PROSITE" id="PS00201">
    <property type="entry name" value="FLAVODOXIN"/>
    <property type="match status" value="1"/>
</dbReference>
<evidence type="ECO:0000259" key="8">
    <source>
        <dbReference type="PROSITE" id="PS50902"/>
    </source>
</evidence>
<dbReference type="STRING" id="1120996.SAMN02746066_01114"/>
<comment type="function">
    <text evidence="7">Low-potential electron donor to a number of redox enzymes.</text>
</comment>
<dbReference type="InterPro" id="IPR010087">
    <property type="entry name" value="Flav_short"/>
</dbReference>
<evidence type="ECO:0000256" key="5">
    <source>
        <dbReference type="ARBA" id="ARBA00022643"/>
    </source>
</evidence>
<dbReference type="GO" id="GO:0010181">
    <property type="term" value="F:FMN binding"/>
    <property type="evidence" value="ECO:0007669"/>
    <property type="project" value="UniProtKB-UniRule"/>
</dbReference>
<reference evidence="9 10" key="1">
    <citation type="submission" date="2016-11" db="EMBL/GenBank/DDBJ databases">
        <authorList>
            <person name="Jaros S."/>
            <person name="Januszkiewicz K."/>
            <person name="Wedrychowicz H."/>
        </authorList>
    </citation>
    <scope>NUCLEOTIDE SEQUENCE [LARGE SCALE GENOMIC DNA]</scope>
    <source>
        <strain evidence="9 10">DSM 15930</strain>
    </source>
</reference>
<evidence type="ECO:0000256" key="4">
    <source>
        <dbReference type="ARBA" id="ARBA00022630"/>
    </source>
</evidence>
<proteinExistence type="inferred from homology"/>
<evidence type="ECO:0000256" key="6">
    <source>
        <dbReference type="ARBA" id="ARBA00022982"/>
    </source>
</evidence>
<evidence type="ECO:0000256" key="1">
    <source>
        <dbReference type="ARBA" id="ARBA00001917"/>
    </source>
</evidence>
<dbReference type="Proteomes" id="UP000184038">
    <property type="component" value="Unassembled WGS sequence"/>
</dbReference>
<comment type="cofactor">
    <cofactor evidence="1 7">
        <name>FMN</name>
        <dbReference type="ChEBI" id="CHEBI:58210"/>
    </cofactor>
</comment>
<gene>
    <name evidence="9" type="ORF">SAMN02746066_01114</name>
</gene>
<evidence type="ECO:0000256" key="3">
    <source>
        <dbReference type="ARBA" id="ARBA00022448"/>
    </source>
</evidence>
<dbReference type="PANTHER" id="PTHR43717">
    <property type="entry name" value="ANAEROBIC NITRIC OXIDE REDUCTASE FLAVORUBREDOXIN"/>
    <property type="match status" value="1"/>
</dbReference>
<dbReference type="AlphaFoldDB" id="A0A1M7GTP9"/>
<dbReference type="OrthoDB" id="9790745at2"/>
<keyword evidence="4 7" id="KW-0285">Flavoprotein</keyword>
<dbReference type="PROSITE" id="PS50902">
    <property type="entry name" value="FLAVODOXIN_LIKE"/>
    <property type="match status" value="1"/>
</dbReference>
<dbReference type="NCBIfam" id="TIGR01753">
    <property type="entry name" value="flav_short"/>
    <property type="match status" value="1"/>
</dbReference>
<keyword evidence="10" id="KW-1185">Reference proteome</keyword>
<evidence type="ECO:0000313" key="9">
    <source>
        <dbReference type="EMBL" id="SHM19636.1"/>
    </source>
</evidence>
<dbReference type="SUPFAM" id="SSF52218">
    <property type="entry name" value="Flavoproteins"/>
    <property type="match status" value="1"/>
</dbReference>
<organism evidence="9 10">
    <name type="scientific">Anaerosporobacter mobilis DSM 15930</name>
    <dbReference type="NCBI Taxonomy" id="1120996"/>
    <lineage>
        <taxon>Bacteria</taxon>
        <taxon>Bacillati</taxon>
        <taxon>Bacillota</taxon>
        <taxon>Clostridia</taxon>
        <taxon>Lachnospirales</taxon>
        <taxon>Lachnospiraceae</taxon>
        <taxon>Anaerosporobacter</taxon>
    </lineage>
</organism>
<dbReference type="InterPro" id="IPR001226">
    <property type="entry name" value="Flavodoxin_CS"/>
</dbReference>
<keyword evidence="3 7" id="KW-0813">Transport</keyword>
<evidence type="ECO:0000313" key="10">
    <source>
        <dbReference type="Proteomes" id="UP000184038"/>
    </source>
</evidence>
<dbReference type="GO" id="GO:0016651">
    <property type="term" value="F:oxidoreductase activity, acting on NAD(P)H"/>
    <property type="evidence" value="ECO:0007669"/>
    <property type="project" value="UniProtKB-ARBA"/>
</dbReference>
<dbReference type="InterPro" id="IPR008254">
    <property type="entry name" value="Flavodoxin/NO_synth"/>
</dbReference>
<sequence>MNKITVVYWSQTGNTEAMAEAIGEGITNASQEYGKEAEVVEVSNMDIEELKDASVFALGCPAMGDEVLEECEMEPFVSQVEKYAAGKQIALFGSYGWGDGQWMRDWEDRMRNAGATIVDEEGIICQDTPDDTVLEACRNLGKKLASI</sequence>